<dbReference type="Proteomes" id="UP001279734">
    <property type="component" value="Unassembled WGS sequence"/>
</dbReference>
<reference evidence="1" key="1">
    <citation type="submission" date="2023-05" db="EMBL/GenBank/DDBJ databases">
        <title>Nepenthes gracilis genome sequencing.</title>
        <authorList>
            <person name="Fukushima K."/>
        </authorList>
    </citation>
    <scope>NUCLEOTIDE SEQUENCE</scope>
    <source>
        <strain evidence="1">SING2019-196</strain>
    </source>
</reference>
<evidence type="ECO:0000313" key="1">
    <source>
        <dbReference type="EMBL" id="GMH21036.1"/>
    </source>
</evidence>
<organism evidence="1 2">
    <name type="scientific">Nepenthes gracilis</name>
    <name type="common">Slender pitcher plant</name>
    <dbReference type="NCBI Taxonomy" id="150966"/>
    <lineage>
        <taxon>Eukaryota</taxon>
        <taxon>Viridiplantae</taxon>
        <taxon>Streptophyta</taxon>
        <taxon>Embryophyta</taxon>
        <taxon>Tracheophyta</taxon>
        <taxon>Spermatophyta</taxon>
        <taxon>Magnoliopsida</taxon>
        <taxon>eudicotyledons</taxon>
        <taxon>Gunneridae</taxon>
        <taxon>Pentapetalae</taxon>
        <taxon>Caryophyllales</taxon>
        <taxon>Nepenthaceae</taxon>
        <taxon>Nepenthes</taxon>
    </lineage>
</organism>
<evidence type="ECO:0000313" key="2">
    <source>
        <dbReference type="Proteomes" id="UP001279734"/>
    </source>
</evidence>
<keyword evidence="2" id="KW-1185">Reference proteome</keyword>
<protein>
    <submittedName>
        <fullName evidence="1">Uncharacterized protein</fullName>
    </submittedName>
</protein>
<name>A0AAD3T3D3_NEPGR</name>
<dbReference type="AlphaFoldDB" id="A0AAD3T3D3"/>
<sequence>MIYLWDYALLRGAPGAWAVEGLISFADYEMDDGLKLGVQCELNLLLLRDAALDLLRRLLAVHSALLLGPNVANLLLIEEECSEALLNCVLLMLVPAEDQAELKGSFLLLIMEWLMSGALALYWLPPDEVLLILVKIEVQ</sequence>
<dbReference type="EMBL" id="BSYO01000022">
    <property type="protein sequence ID" value="GMH21036.1"/>
    <property type="molecule type" value="Genomic_DNA"/>
</dbReference>
<accession>A0AAD3T3D3</accession>
<gene>
    <name evidence="1" type="ORF">Nepgr_022878</name>
</gene>
<comment type="caution">
    <text evidence="1">The sequence shown here is derived from an EMBL/GenBank/DDBJ whole genome shotgun (WGS) entry which is preliminary data.</text>
</comment>
<proteinExistence type="predicted"/>